<dbReference type="AlphaFoldDB" id="A0A5B7GKQ2"/>
<gene>
    <name evidence="1" type="ORF">E2C01_054767</name>
</gene>
<evidence type="ECO:0000313" key="2">
    <source>
        <dbReference type="Proteomes" id="UP000324222"/>
    </source>
</evidence>
<organism evidence="1 2">
    <name type="scientific">Portunus trituberculatus</name>
    <name type="common">Swimming crab</name>
    <name type="synonym">Neptunus trituberculatus</name>
    <dbReference type="NCBI Taxonomy" id="210409"/>
    <lineage>
        <taxon>Eukaryota</taxon>
        <taxon>Metazoa</taxon>
        <taxon>Ecdysozoa</taxon>
        <taxon>Arthropoda</taxon>
        <taxon>Crustacea</taxon>
        <taxon>Multicrustacea</taxon>
        <taxon>Malacostraca</taxon>
        <taxon>Eumalacostraca</taxon>
        <taxon>Eucarida</taxon>
        <taxon>Decapoda</taxon>
        <taxon>Pleocyemata</taxon>
        <taxon>Brachyura</taxon>
        <taxon>Eubrachyura</taxon>
        <taxon>Portunoidea</taxon>
        <taxon>Portunidae</taxon>
        <taxon>Portuninae</taxon>
        <taxon>Portunus</taxon>
    </lineage>
</organism>
<dbReference type="EMBL" id="VSRR010017813">
    <property type="protein sequence ID" value="MPC60711.1"/>
    <property type="molecule type" value="Genomic_DNA"/>
</dbReference>
<keyword evidence="2" id="KW-1185">Reference proteome</keyword>
<dbReference type="Proteomes" id="UP000324222">
    <property type="component" value="Unassembled WGS sequence"/>
</dbReference>
<name>A0A5B7GKQ2_PORTR</name>
<sequence>MAFQKILNIIIINFIKASPMAQIYYVISDRTDVIFSKAWEVIRFVMLSLCFTFRIFEVPSPALNSSFRPDAWVTRPKKADSPELWLSQHYLDSPLPPELLSRKALLTARFGGPEPVSWQPCLTSL</sequence>
<evidence type="ECO:0000313" key="1">
    <source>
        <dbReference type="EMBL" id="MPC60711.1"/>
    </source>
</evidence>
<accession>A0A5B7GKQ2</accession>
<comment type="caution">
    <text evidence="1">The sequence shown here is derived from an EMBL/GenBank/DDBJ whole genome shotgun (WGS) entry which is preliminary data.</text>
</comment>
<proteinExistence type="predicted"/>
<reference evidence="1 2" key="1">
    <citation type="submission" date="2019-05" db="EMBL/GenBank/DDBJ databases">
        <title>Another draft genome of Portunus trituberculatus and its Hox gene families provides insights of decapod evolution.</title>
        <authorList>
            <person name="Jeong J.-H."/>
            <person name="Song I."/>
            <person name="Kim S."/>
            <person name="Choi T."/>
            <person name="Kim D."/>
            <person name="Ryu S."/>
            <person name="Kim W."/>
        </authorList>
    </citation>
    <scope>NUCLEOTIDE SEQUENCE [LARGE SCALE GENOMIC DNA]</scope>
    <source>
        <tissue evidence="1">Muscle</tissue>
    </source>
</reference>
<protein>
    <submittedName>
        <fullName evidence="1">Uncharacterized protein</fullName>
    </submittedName>
</protein>